<proteinExistence type="predicted"/>
<dbReference type="GO" id="GO:0005886">
    <property type="term" value="C:plasma membrane"/>
    <property type="evidence" value="ECO:0007669"/>
    <property type="project" value="UniProtKB-SubCell"/>
</dbReference>
<dbReference type="Pfam" id="PF02687">
    <property type="entry name" value="FtsX"/>
    <property type="match status" value="2"/>
</dbReference>
<evidence type="ECO:0000259" key="7">
    <source>
        <dbReference type="Pfam" id="PF02687"/>
    </source>
</evidence>
<feature type="domain" description="MacB-like periplasmic core" evidence="8">
    <location>
        <begin position="493"/>
        <end position="639"/>
    </location>
</feature>
<feature type="transmembrane region" description="Helical" evidence="6">
    <location>
        <begin position="285"/>
        <end position="307"/>
    </location>
</feature>
<gene>
    <name evidence="9" type="ORF">FSB76_17270</name>
</gene>
<feature type="transmembrane region" description="Helical" evidence="6">
    <location>
        <begin position="716"/>
        <end position="736"/>
    </location>
</feature>
<keyword evidence="2" id="KW-1003">Cell membrane</keyword>
<evidence type="ECO:0000256" key="3">
    <source>
        <dbReference type="ARBA" id="ARBA00022692"/>
    </source>
</evidence>
<keyword evidence="10" id="KW-1185">Reference proteome</keyword>
<evidence type="ECO:0000313" key="9">
    <source>
        <dbReference type="EMBL" id="QEC77606.1"/>
    </source>
</evidence>
<feature type="domain" description="ABC3 transporter permease C-terminal" evidence="7">
    <location>
        <begin position="291"/>
        <end position="407"/>
    </location>
</feature>
<feature type="transmembrane region" description="Helical" evidence="6">
    <location>
        <begin position="332"/>
        <end position="359"/>
    </location>
</feature>
<feature type="transmembrane region" description="Helical" evidence="6">
    <location>
        <begin position="379"/>
        <end position="402"/>
    </location>
</feature>
<dbReference type="PANTHER" id="PTHR30572:SF18">
    <property type="entry name" value="ABC-TYPE MACROLIDE FAMILY EXPORT SYSTEM PERMEASE COMPONENT 2"/>
    <property type="match status" value="1"/>
</dbReference>
<dbReference type="GO" id="GO:0022857">
    <property type="term" value="F:transmembrane transporter activity"/>
    <property type="evidence" value="ECO:0007669"/>
    <property type="project" value="TreeGrafter"/>
</dbReference>
<dbReference type="AlphaFoldDB" id="A0A5B8W3Y9"/>
<evidence type="ECO:0000256" key="6">
    <source>
        <dbReference type="SAM" id="Phobius"/>
    </source>
</evidence>
<feature type="transmembrane region" description="Helical" evidence="6">
    <location>
        <begin position="676"/>
        <end position="696"/>
    </location>
</feature>
<dbReference type="InterPro" id="IPR003838">
    <property type="entry name" value="ABC3_permease_C"/>
</dbReference>
<dbReference type="PANTHER" id="PTHR30572">
    <property type="entry name" value="MEMBRANE COMPONENT OF TRANSPORTER-RELATED"/>
    <property type="match status" value="1"/>
</dbReference>
<organism evidence="9 10">
    <name type="scientific">Mucilaginibacter ginsenosidivorax</name>
    <dbReference type="NCBI Taxonomy" id="862126"/>
    <lineage>
        <taxon>Bacteria</taxon>
        <taxon>Pseudomonadati</taxon>
        <taxon>Bacteroidota</taxon>
        <taxon>Sphingobacteriia</taxon>
        <taxon>Sphingobacteriales</taxon>
        <taxon>Sphingobacteriaceae</taxon>
        <taxon>Mucilaginibacter</taxon>
    </lineage>
</organism>
<dbReference type="InterPro" id="IPR025857">
    <property type="entry name" value="MacB_PCD"/>
</dbReference>
<evidence type="ECO:0000256" key="4">
    <source>
        <dbReference type="ARBA" id="ARBA00022989"/>
    </source>
</evidence>
<feature type="transmembrane region" description="Helical" evidence="6">
    <location>
        <begin position="756"/>
        <end position="776"/>
    </location>
</feature>
<comment type="subcellular location">
    <subcellularLocation>
        <location evidence="1">Cell membrane</location>
        <topology evidence="1">Multi-pass membrane protein</topology>
    </subcellularLocation>
</comment>
<keyword evidence="4 6" id="KW-1133">Transmembrane helix</keyword>
<name>A0A5B8W3Y9_9SPHI</name>
<evidence type="ECO:0000256" key="1">
    <source>
        <dbReference type="ARBA" id="ARBA00004651"/>
    </source>
</evidence>
<dbReference type="KEGG" id="mgk:FSB76_17270"/>
<keyword evidence="5 6" id="KW-0472">Membrane</keyword>
<accession>A0A5B8W3Y9</accession>
<keyword evidence="3 6" id="KW-0812">Transmembrane</keyword>
<feature type="domain" description="ABC3 transporter permease C-terminal" evidence="7">
    <location>
        <begin position="675"/>
        <end position="787"/>
    </location>
</feature>
<dbReference type="OrthoDB" id="1451596at2"/>
<dbReference type="Proteomes" id="UP000321362">
    <property type="component" value="Chromosome"/>
</dbReference>
<protein>
    <submittedName>
        <fullName evidence="9">FtsX-like permease family protein</fullName>
    </submittedName>
</protein>
<evidence type="ECO:0000313" key="10">
    <source>
        <dbReference type="Proteomes" id="UP000321362"/>
    </source>
</evidence>
<feature type="transmembrane region" description="Helical" evidence="6">
    <location>
        <begin position="21"/>
        <end position="42"/>
    </location>
</feature>
<evidence type="ECO:0000256" key="5">
    <source>
        <dbReference type="ARBA" id="ARBA00023136"/>
    </source>
</evidence>
<feature type="domain" description="MacB-like periplasmic core" evidence="8">
    <location>
        <begin position="20"/>
        <end position="242"/>
    </location>
</feature>
<dbReference type="Pfam" id="PF12704">
    <property type="entry name" value="MacB_PCD"/>
    <property type="match status" value="2"/>
</dbReference>
<reference evidence="9 10" key="1">
    <citation type="journal article" date="2013" name="J. Microbiol.">
        <title>Mucilaginibacter ginsenosidivorax sp. nov., with ginsenoside converting activity isolated from sediment.</title>
        <authorList>
            <person name="Kim J.K."/>
            <person name="Choi T.E."/>
            <person name="Liu Q.M."/>
            <person name="Park H.Y."/>
            <person name="Yi T.H."/>
            <person name="Yoon M.H."/>
            <person name="Kim S.C."/>
            <person name="Im W.T."/>
        </authorList>
    </citation>
    <scope>NUCLEOTIDE SEQUENCE [LARGE SCALE GENOMIC DNA]</scope>
    <source>
        <strain evidence="9 10">KHI28</strain>
    </source>
</reference>
<evidence type="ECO:0000256" key="2">
    <source>
        <dbReference type="ARBA" id="ARBA00022475"/>
    </source>
</evidence>
<dbReference type="InterPro" id="IPR050250">
    <property type="entry name" value="Macrolide_Exporter_MacB"/>
</dbReference>
<feature type="transmembrane region" description="Helical" evidence="6">
    <location>
        <begin position="427"/>
        <end position="447"/>
    </location>
</feature>
<evidence type="ECO:0000259" key="8">
    <source>
        <dbReference type="Pfam" id="PF12704"/>
    </source>
</evidence>
<dbReference type="RefSeq" id="WP_147055452.1">
    <property type="nucleotide sequence ID" value="NZ_CP042437.1"/>
</dbReference>
<dbReference type="EMBL" id="CP042437">
    <property type="protein sequence ID" value="QEC77606.1"/>
    <property type="molecule type" value="Genomic_DNA"/>
</dbReference>
<sequence>MNQHYFKTAWRNLIKNKANSFINIAGLSVGMAVAMLIGLWIWDELSFDQYHDNYNRIAQVEQHLKNNGEINTWSATPYPLANELRKNYGSNFKSVAMATGWGNHLLSLGDKKLNKMGIYFEPQALEMFTLKMLKGTRDGLKAPYSVLISASNAKAYFGDADPMNKVLKIDNKLDVKVTGVYEDLPRNTTFGEITFIAPWQLYFNNTEWVRTAADPWRPNFVQIFVQLADNTDFAHVSANIKDAKLRNINPELAKKKPQLFLHPMSKWHLYSDFKDGINIGGRIKYVWLFGIIGVFVLLLACINFMNLSTARSEKRAKEVGIRKAIGSLRSQLIYQFFSESLLFVVLALALSVALVQLSLPFFNSVSDKSMSILWTSSPFWLMIVGFSLFTGLIAGSYPAFYLSSFEPIKVLKGAFKVGRFAALPRKVLVVIQFTVSIVLIIGTIVVFKQIQFAKDRPVGYSRDGLVSVPVINDDVHKHLDVVTTELLKSEAVISVAEAGAAPTEYGSSSSGFDWKGKDPNMSVDFLTEGISYDYAKTIGWTFKQGRAFSKSFLTDSSGVVINQTAAHFMGFNDNAIGETIKWNGEPLKVVGVIKDMIVSSPYEEVRPFLYYLSKNSESTILLRINPKMSAASALAKIESIFKVYNPSQPFEYQFVDDEYAKKFGNEQRIGKLAACFAGLAIFISCLGLFGMASFLAEQRIKEIGVRKVLGASVFSLWRLMSVDFVVLVFISILVATPVSYYFMHNWLQGYQYHAGITWWIFAAAATGAMIITLLTVSYQSIRAALLNPVKSLKTE</sequence>